<dbReference type="SUPFAM" id="SSF55282">
    <property type="entry name" value="RL5-like"/>
    <property type="match status" value="1"/>
</dbReference>
<feature type="domain" description="Large ribosomal subunit protein uL5 C-terminal" evidence="10">
    <location>
        <begin position="86"/>
        <end position="178"/>
    </location>
</feature>
<comment type="function">
    <text evidence="6">This is one of the proteins that bind and probably mediate the attachment of the 5S RNA into the large ribosomal subunit, where it forms part of the central protuberance. In the 70S ribosome it contacts protein S13 of the 30S subunit (bridge B1b), connecting the 2 subunits; this bridge is implicated in subunit movement. Contacts the P site tRNA; the 5S rRNA and some of its associated proteins might help stabilize positioning of ribosome-bound tRNAs.</text>
</comment>
<gene>
    <name evidence="7 11" type="primary">rplE</name>
    <name evidence="11" type="ORF">WR164_05960</name>
</gene>
<evidence type="ECO:0000259" key="9">
    <source>
        <dbReference type="Pfam" id="PF00281"/>
    </source>
</evidence>
<name>A0A9W6B0L6_9LACO</name>
<evidence type="ECO:0000313" key="12">
    <source>
        <dbReference type="Proteomes" id="UP001144204"/>
    </source>
</evidence>
<reference evidence="11" key="1">
    <citation type="submission" date="2022-07" db="EMBL/GenBank/DDBJ databases">
        <authorList>
            <person name="Kouya T."/>
            <person name="Ishiyama Y."/>
        </authorList>
    </citation>
    <scope>NUCLEOTIDE SEQUENCE</scope>
    <source>
        <strain evidence="11">WR16-4</strain>
    </source>
</reference>
<feature type="domain" description="Large ribosomal subunit protein uL5 N-terminal" evidence="9">
    <location>
        <begin position="25"/>
        <end position="81"/>
    </location>
</feature>
<dbReference type="InterPro" id="IPR020930">
    <property type="entry name" value="Ribosomal_uL5_bac-type"/>
</dbReference>
<sequence>MATRLQEEYKNKIVGSLVKKFNYSSVMQTPKIDKIVLNMGVGDAVSNAKNLDEAVSELTQISGQKPLITHAKKSIAGFRLREGMAIGAKVTLRGSRMYEFLDKLINVSLPRVRDFHGVSNKSFDGRGNYTLGVREQLIFPEINYDNVNRVRGLDVVIVTTADTDEESHELLSDFGMPFARN</sequence>
<proteinExistence type="inferred from homology"/>
<comment type="function">
    <text evidence="7">This is 1 of the proteins that bind and probably mediate the attachment of the 5S RNA into the large ribosomal subunit, where it forms part of the central protuberance. In the 70S ribosome it contacts protein S13 of the 30S subunit (bridge B1b), connecting the 2 subunits; this bridge is implicated in subunit movement. Contacts the P site tRNA; the 5S rRNA and some of its associated proteins might help stabilize positioning of ribosome-bound tRNAs.</text>
</comment>
<evidence type="ECO:0000256" key="7">
    <source>
        <dbReference type="HAMAP-Rule" id="MF_01333"/>
    </source>
</evidence>
<keyword evidence="7" id="KW-0699">rRNA-binding</keyword>
<evidence type="ECO:0000256" key="2">
    <source>
        <dbReference type="ARBA" id="ARBA00022555"/>
    </source>
</evidence>
<evidence type="ECO:0000259" key="10">
    <source>
        <dbReference type="Pfam" id="PF00673"/>
    </source>
</evidence>
<dbReference type="GO" id="GO:0000049">
    <property type="term" value="F:tRNA binding"/>
    <property type="evidence" value="ECO:0007669"/>
    <property type="project" value="UniProtKB-UniRule"/>
</dbReference>
<accession>A0A9W6B0L6</accession>
<dbReference type="InterPro" id="IPR031309">
    <property type="entry name" value="Ribosomal_uL5_C"/>
</dbReference>
<dbReference type="GO" id="GO:0003735">
    <property type="term" value="F:structural constituent of ribosome"/>
    <property type="evidence" value="ECO:0007669"/>
    <property type="project" value="InterPro"/>
</dbReference>
<evidence type="ECO:0000256" key="3">
    <source>
        <dbReference type="ARBA" id="ARBA00022980"/>
    </source>
</evidence>
<comment type="similarity">
    <text evidence="1 7 8">Belongs to the universal ribosomal protein uL5 family.</text>
</comment>
<evidence type="ECO:0000313" key="11">
    <source>
        <dbReference type="EMBL" id="GLB46617.1"/>
    </source>
</evidence>
<evidence type="ECO:0000256" key="8">
    <source>
        <dbReference type="RuleBase" id="RU003930"/>
    </source>
</evidence>
<dbReference type="Proteomes" id="UP001144204">
    <property type="component" value="Unassembled WGS sequence"/>
</dbReference>
<dbReference type="AlphaFoldDB" id="A0A9W6B0L6"/>
<dbReference type="PROSITE" id="PS00358">
    <property type="entry name" value="RIBOSOMAL_L5"/>
    <property type="match status" value="1"/>
</dbReference>
<dbReference type="GO" id="GO:0005840">
    <property type="term" value="C:ribosome"/>
    <property type="evidence" value="ECO:0007669"/>
    <property type="project" value="UniProtKB-KW"/>
</dbReference>
<evidence type="ECO:0000256" key="1">
    <source>
        <dbReference type="ARBA" id="ARBA00008553"/>
    </source>
</evidence>
<dbReference type="EMBL" id="BRPL01000002">
    <property type="protein sequence ID" value="GLB46617.1"/>
    <property type="molecule type" value="Genomic_DNA"/>
</dbReference>
<evidence type="ECO:0000256" key="4">
    <source>
        <dbReference type="ARBA" id="ARBA00023274"/>
    </source>
</evidence>
<dbReference type="FunFam" id="3.30.1440.10:FF:000001">
    <property type="entry name" value="50S ribosomal protein L5"/>
    <property type="match status" value="1"/>
</dbReference>
<keyword evidence="4 7" id="KW-0687">Ribonucleoprotein</keyword>
<dbReference type="PANTHER" id="PTHR11994">
    <property type="entry name" value="60S RIBOSOMAL PROTEIN L11-RELATED"/>
    <property type="match status" value="1"/>
</dbReference>
<keyword evidence="3 7" id="KW-0689">Ribosomal protein</keyword>
<dbReference type="InterPro" id="IPR031310">
    <property type="entry name" value="Ribosomal_uL5_N"/>
</dbReference>
<comment type="subunit">
    <text evidence="7">Part of the 50S ribosomal subunit; part of the 5S rRNA/L5/L18/L25 subcomplex. Contacts the 5S rRNA and the P site tRNA. Forms a bridge to the 30S subunit in the 70S ribosome.</text>
</comment>
<dbReference type="GO" id="GO:0019843">
    <property type="term" value="F:rRNA binding"/>
    <property type="evidence" value="ECO:0007669"/>
    <property type="project" value="UniProtKB-UniRule"/>
</dbReference>
<evidence type="ECO:0000256" key="6">
    <source>
        <dbReference type="ARBA" id="ARBA00058604"/>
    </source>
</evidence>
<dbReference type="Gene3D" id="3.30.1440.10">
    <property type="match status" value="1"/>
</dbReference>
<evidence type="ECO:0000256" key="5">
    <source>
        <dbReference type="ARBA" id="ARBA00035245"/>
    </source>
</evidence>
<dbReference type="HAMAP" id="MF_01333_B">
    <property type="entry name" value="Ribosomal_uL5_B"/>
    <property type="match status" value="1"/>
</dbReference>
<keyword evidence="7" id="KW-0694">RNA-binding</keyword>
<dbReference type="InterPro" id="IPR020929">
    <property type="entry name" value="Ribosomal_uL5_CS"/>
</dbReference>
<protein>
    <recommendedName>
        <fullName evidence="5 7">Large ribosomal subunit protein uL5</fullName>
    </recommendedName>
</protein>
<dbReference type="InterPro" id="IPR022803">
    <property type="entry name" value="Ribosomal_uL5_dom_sf"/>
</dbReference>
<comment type="caution">
    <text evidence="11">The sequence shown here is derived from an EMBL/GenBank/DDBJ whole genome shotgun (WGS) entry which is preliminary data.</text>
</comment>
<dbReference type="PIRSF" id="PIRSF002161">
    <property type="entry name" value="Ribosomal_L5"/>
    <property type="match status" value="1"/>
</dbReference>
<reference evidence="11" key="2">
    <citation type="journal article" date="2023" name="PLoS ONE">
        <title>Philodulcilactobacillus myokoensis gen. nov., sp. nov., a fructophilic, acidophilic, and agar-phobic lactic acid bacterium isolated from fermented vegetable extracts.</title>
        <authorList>
            <person name="Kouya T."/>
            <person name="Ishiyama Y."/>
            <person name="Ohashi S."/>
            <person name="Kumakubo R."/>
            <person name="Yamazaki T."/>
            <person name="Otaki T."/>
        </authorList>
    </citation>
    <scope>NUCLEOTIDE SEQUENCE</scope>
    <source>
        <strain evidence="11">WR16-4</strain>
    </source>
</reference>
<dbReference type="InterPro" id="IPR002132">
    <property type="entry name" value="Ribosomal_uL5"/>
</dbReference>
<dbReference type="Pfam" id="PF00673">
    <property type="entry name" value="Ribosomal_L5_C"/>
    <property type="match status" value="1"/>
</dbReference>
<keyword evidence="2 7" id="KW-0820">tRNA-binding</keyword>
<organism evidence="11 12">
    <name type="scientific">Philodulcilactobacillus myokoensis</name>
    <dbReference type="NCBI Taxonomy" id="2929573"/>
    <lineage>
        <taxon>Bacteria</taxon>
        <taxon>Bacillati</taxon>
        <taxon>Bacillota</taxon>
        <taxon>Bacilli</taxon>
        <taxon>Lactobacillales</taxon>
        <taxon>Lactobacillaceae</taxon>
        <taxon>Philodulcilactobacillus</taxon>
    </lineage>
</organism>
<dbReference type="NCBIfam" id="NF000585">
    <property type="entry name" value="PRK00010.1"/>
    <property type="match status" value="1"/>
</dbReference>
<keyword evidence="12" id="KW-1185">Reference proteome</keyword>
<dbReference type="Pfam" id="PF00281">
    <property type="entry name" value="Ribosomal_L5"/>
    <property type="match status" value="1"/>
</dbReference>
<dbReference type="GO" id="GO:1990904">
    <property type="term" value="C:ribonucleoprotein complex"/>
    <property type="evidence" value="ECO:0007669"/>
    <property type="project" value="UniProtKB-KW"/>
</dbReference>
<dbReference type="RefSeq" id="WP_286136081.1">
    <property type="nucleotide sequence ID" value="NZ_BRPL01000002.1"/>
</dbReference>
<dbReference type="GO" id="GO:0006412">
    <property type="term" value="P:translation"/>
    <property type="evidence" value="ECO:0007669"/>
    <property type="project" value="UniProtKB-UniRule"/>
</dbReference>